<evidence type="ECO:0000313" key="2">
    <source>
        <dbReference type="EMBL" id="QCI79489.1"/>
    </source>
</evidence>
<protein>
    <recommendedName>
        <fullName evidence="1">STAS domain-containing protein</fullName>
    </recommendedName>
</protein>
<evidence type="ECO:0000313" key="3">
    <source>
        <dbReference type="Proteomes" id="UP000298714"/>
    </source>
</evidence>
<dbReference type="KEGG" id="hgn:E6W36_07865"/>
<evidence type="ECO:0000259" key="1">
    <source>
        <dbReference type="PROSITE" id="PS50801"/>
    </source>
</evidence>
<organism evidence="2 3">
    <name type="scientific">Hankyongella ginsenosidimutans</name>
    <dbReference type="NCBI Taxonomy" id="1763828"/>
    <lineage>
        <taxon>Bacteria</taxon>
        <taxon>Pseudomonadati</taxon>
        <taxon>Pseudomonadota</taxon>
        <taxon>Alphaproteobacteria</taxon>
        <taxon>Sphingomonadales</taxon>
        <taxon>Sphingomonadaceae</taxon>
        <taxon>Hankyongella</taxon>
    </lineage>
</organism>
<gene>
    <name evidence="2" type="ORF">E6W36_07865</name>
</gene>
<dbReference type="AlphaFoldDB" id="A0A4D7BVD6"/>
<dbReference type="Pfam" id="PF01740">
    <property type="entry name" value="STAS"/>
    <property type="match status" value="1"/>
</dbReference>
<dbReference type="InterPro" id="IPR011006">
    <property type="entry name" value="CheY-like_superfamily"/>
</dbReference>
<dbReference type="CDD" id="cd07043">
    <property type="entry name" value="STAS_anti-anti-sigma_factors"/>
    <property type="match status" value="1"/>
</dbReference>
<reference evidence="3" key="1">
    <citation type="submission" date="2019-04" db="EMBL/GenBank/DDBJ databases">
        <title>Complete genome sequence of Sphingomonas sp. W1-2-3.</title>
        <authorList>
            <person name="Im W.T."/>
        </authorList>
    </citation>
    <scope>NUCLEOTIDE SEQUENCE [LARGE SCALE GENOMIC DNA]</scope>
    <source>
        <strain evidence="3">W1-2-3</strain>
    </source>
</reference>
<dbReference type="Gene3D" id="3.30.750.24">
    <property type="entry name" value="STAS domain"/>
    <property type="match status" value="1"/>
</dbReference>
<sequence length="304" mass="33909">MRHSINIDNRKFILKIMGELNFEEHITFKNIIRLISESDVKDLSINIDDLTYVDSAGLGMLLLLHEAAKGKSIQPVIEGGNEKTYACLSSPGSINISDSNDICGSCVKVLRGNDELCVDYNASLANITIIEPKTSYKKSFCSTLCSVGFSNLLKVDNYTNIAHLFYKNVIDLIILDNRICAGDISETIGHIRSNLPVGNTPILVLINGKIPTDISKIFLHKDCDYIRGSAHISEVVARISKTIENANIVRNLSEYQRRVEKELMYARQMQQKLFPSELESTIIGMKYGLSIKKYVKTSSELGVI</sequence>
<feature type="domain" description="STAS" evidence="1">
    <location>
        <begin position="1"/>
        <end position="79"/>
    </location>
</feature>
<dbReference type="SUPFAM" id="SSF52172">
    <property type="entry name" value="CheY-like"/>
    <property type="match status" value="1"/>
</dbReference>
<dbReference type="SUPFAM" id="SSF52091">
    <property type="entry name" value="SpoIIaa-like"/>
    <property type="match status" value="1"/>
</dbReference>
<proteinExistence type="predicted"/>
<accession>A0A4D7BVD6</accession>
<dbReference type="Gene3D" id="3.40.50.2300">
    <property type="match status" value="1"/>
</dbReference>
<dbReference type="InterPro" id="IPR036513">
    <property type="entry name" value="STAS_dom_sf"/>
</dbReference>
<dbReference type="InterPro" id="IPR002645">
    <property type="entry name" value="STAS_dom"/>
</dbReference>
<dbReference type="EMBL" id="CP039704">
    <property type="protein sequence ID" value="QCI79489.1"/>
    <property type="molecule type" value="Genomic_DNA"/>
</dbReference>
<keyword evidence="3" id="KW-1185">Reference proteome</keyword>
<name>A0A4D7BVD6_9SPHN</name>
<dbReference type="RefSeq" id="WP_222874337.1">
    <property type="nucleotide sequence ID" value="NZ_CP039704.1"/>
</dbReference>
<dbReference type="Proteomes" id="UP000298714">
    <property type="component" value="Chromosome"/>
</dbReference>
<dbReference type="PROSITE" id="PS50801">
    <property type="entry name" value="STAS"/>
    <property type="match status" value="1"/>
</dbReference>